<evidence type="ECO:0000313" key="1">
    <source>
        <dbReference type="EMBL" id="EMI52915.1"/>
    </source>
</evidence>
<keyword evidence="2" id="KW-1185">Reference proteome</keyword>
<reference evidence="1 2" key="1">
    <citation type="journal article" date="2013" name="Mar. Genomics">
        <title>Expression of sulfatases in Rhodopirellula baltica and the diversity of sulfatases in the genus Rhodopirellula.</title>
        <authorList>
            <person name="Wegner C.E."/>
            <person name="Richter-Heitmann T."/>
            <person name="Klindworth A."/>
            <person name="Klockow C."/>
            <person name="Richter M."/>
            <person name="Achstetter T."/>
            <person name="Glockner F.O."/>
            <person name="Harder J."/>
        </authorList>
    </citation>
    <scope>NUCLEOTIDE SEQUENCE [LARGE SCALE GENOMIC DNA]</scope>
    <source>
        <strain evidence="1 2">SM41</strain>
    </source>
</reference>
<gene>
    <name evidence="1" type="ORF">RSSM_05642</name>
</gene>
<dbReference type="EMBL" id="ANOH01000399">
    <property type="protein sequence ID" value="EMI52915.1"/>
    <property type="molecule type" value="Genomic_DNA"/>
</dbReference>
<name>M5TUS3_9BACT</name>
<proteinExistence type="predicted"/>
<dbReference type="Proteomes" id="UP000011885">
    <property type="component" value="Unassembled WGS sequence"/>
</dbReference>
<dbReference type="AlphaFoldDB" id="M5TUS3"/>
<comment type="caution">
    <text evidence="1">The sequence shown here is derived from an EMBL/GenBank/DDBJ whole genome shotgun (WGS) entry which is preliminary data.</text>
</comment>
<accession>M5TUS3</accession>
<sequence length="52" mass="5846">MGERLVACDPLLAGLLTYSFNGQPKATYLPMRVAYGYRLNENRLTLDQINSP</sequence>
<evidence type="ECO:0000313" key="2">
    <source>
        <dbReference type="Proteomes" id="UP000011885"/>
    </source>
</evidence>
<protein>
    <submittedName>
        <fullName evidence="1">Uncharacterized protein</fullName>
    </submittedName>
</protein>
<organism evidence="1 2">
    <name type="scientific">Rhodopirellula sallentina SM41</name>
    <dbReference type="NCBI Taxonomy" id="1263870"/>
    <lineage>
        <taxon>Bacteria</taxon>
        <taxon>Pseudomonadati</taxon>
        <taxon>Planctomycetota</taxon>
        <taxon>Planctomycetia</taxon>
        <taxon>Pirellulales</taxon>
        <taxon>Pirellulaceae</taxon>
        <taxon>Rhodopirellula</taxon>
    </lineage>
</organism>
<dbReference type="PATRIC" id="fig|1263870.3.peg.5975"/>